<proteinExistence type="predicted"/>
<accession>A0A6J6Z403</accession>
<name>A0A6J6Z403_9ZZZZ</name>
<sequence>MAALFTNSVAGVTGTLGFHTTKNGMCPTVGDPKMLTNAPPTGPDFFPKTVLICAALAPTPANPSPTSKPTSLVSLMKCLRLFDVQVVRSATS</sequence>
<gene>
    <name evidence="1" type="ORF">UFOPK3004_01442</name>
</gene>
<protein>
    <submittedName>
        <fullName evidence="1">Unannotated protein</fullName>
    </submittedName>
</protein>
<evidence type="ECO:0000313" key="1">
    <source>
        <dbReference type="EMBL" id="CAB4814276.1"/>
    </source>
</evidence>
<organism evidence="1">
    <name type="scientific">freshwater metagenome</name>
    <dbReference type="NCBI Taxonomy" id="449393"/>
    <lineage>
        <taxon>unclassified sequences</taxon>
        <taxon>metagenomes</taxon>
        <taxon>ecological metagenomes</taxon>
    </lineage>
</organism>
<dbReference type="AlphaFoldDB" id="A0A6J6Z403"/>
<dbReference type="EMBL" id="CAFAAL010000155">
    <property type="protein sequence ID" value="CAB4814276.1"/>
    <property type="molecule type" value="Genomic_DNA"/>
</dbReference>
<reference evidence="1" key="1">
    <citation type="submission" date="2020-05" db="EMBL/GenBank/DDBJ databases">
        <authorList>
            <person name="Chiriac C."/>
            <person name="Salcher M."/>
            <person name="Ghai R."/>
            <person name="Kavagutti S V."/>
        </authorList>
    </citation>
    <scope>NUCLEOTIDE SEQUENCE</scope>
</reference>